<dbReference type="InterPro" id="IPR005747">
    <property type="entry name" value="MutS2"/>
</dbReference>
<keyword evidence="5" id="KW-0694">RNA-binding</keyword>
<dbReference type="RefSeq" id="WP_110520691.1">
    <property type="nucleotide sequence ID" value="NZ_PDOF01000002.1"/>
</dbReference>
<dbReference type="InterPro" id="IPR027417">
    <property type="entry name" value="P-loop_NTPase"/>
</dbReference>
<dbReference type="AlphaFoldDB" id="A0A2W0H4J2"/>
<dbReference type="SMART" id="SM00534">
    <property type="entry name" value="MUTSac"/>
    <property type="match status" value="1"/>
</dbReference>
<dbReference type="Pfam" id="PF00488">
    <property type="entry name" value="MutS_V"/>
    <property type="match status" value="1"/>
</dbReference>
<keyword evidence="3" id="KW-0378">Hydrolase</keyword>
<gene>
    <name evidence="9" type="ORF">CR205_13775</name>
</gene>
<dbReference type="GO" id="GO:0004519">
    <property type="term" value="F:endonuclease activity"/>
    <property type="evidence" value="ECO:0007669"/>
    <property type="project" value="InterPro"/>
</dbReference>
<dbReference type="GO" id="GO:0030983">
    <property type="term" value="F:mismatched DNA binding"/>
    <property type="evidence" value="ECO:0007669"/>
    <property type="project" value="InterPro"/>
</dbReference>
<dbReference type="GO" id="GO:0005524">
    <property type="term" value="F:ATP binding"/>
    <property type="evidence" value="ECO:0007669"/>
    <property type="project" value="UniProtKB-KW"/>
</dbReference>
<evidence type="ECO:0000256" key="2">
    <source>
        <dbReference type="ARBA" id="ARBA00022741"/>
    </source>
</evidence>
<dbReference type="GO" id="GO:0016887">
    <property type="term" value="F:ATP hydrolysis activity"/>
    <property type="evidence" value="ECO:0007669"/>
    <property type="project" value="InterPro"/>
</dbReference>
<dbReference type="InterPro" id="IPR007696">
    <property type="entry name" value="DNA_mismatch_repair_MutS_core"/>
</dbReference>
<evidence type="ECO:0000256" key="4">
    <source>
        <dbReference type="ARBA" id="ARBA00022840"/>
    </source>
</evidence>
<reference evidence="9 10" key="1">
    <citation type="submission" date="2017-10" db="EMBL/GenBank/DDBJ databases">
        <title>Bacillus sp. nov., a halophilic bacterium isolated from a Yangshapao Lake.</title>
        <authorList>
            <person name="Wang H."/>
        </authorList>
    </citation>
    <scope>NUCLEOTIDE SEQUENCE [LARGE SCALE GENOMIC DNA]</scope>
    <source>
        <strain evidence="9 10">YSP-3</strain>
    </source>
</reference>
<evidence type="ECO:0000313" key="9">
    <source>
        <dbReference type="EMBL" id="PYZ96753.1"/>
    </source>
</evidence>
<evidence type="ECO:0000259" key="8">
    <source>
        <dbReference type="PROSITE" id="PS00486"/>
    </source>
</evidence>
<dbReference type="PROSITE" id="PS00486">
    <property type="entry name" value="DNA_MISMATCH_REPAIR_2"/>
    <property type="match status" value="1"/>
</dbReference>
<keyword evidence="1" id="KW-0699">rRNA-binding</keyword>
<feature type="region of interest" description="Disordered" evidence="7">
    <location>
        <begin position="538"/>
        <end position="561"/>
    </location>
</feature>
<dbReference type="PANTHER" id="PTHR48466">
    <property type="entry name" value="OS10G0509000 PROTEIN-RELATED"/>
    <property type="match status" value="1"/>
</dbReference>
<dbReference type="SMART" id="SM00533">
    <property type="entry name" value="MUTSd"/>
    <property type="match status" value="1"/>
</dbReference>
<name>A0A2W0H4J2_9BACI</name>
<dbReference type="NCBIfam" id="TIGR01069">
    <property type="entry name" value="mutS2"/>
    <property type="match status" value="1"/>
</dbReference>
<organism evidence="9 10">
    <name type="scientific">Alteribacter lacisalsi</name>
    <dbReference type="NCBI Taxonomy" id="2045244"/>
    <lineage>
        <taxon>Bacteria</taxon>
        <taxon>Bacillati</taxon>
        <taxon>Bacillota</taxon>
        <taxon>Bacilli</taxon>
        <taxon>Bacillales</taxon>
        <taxon>Bacillaceae</taxon>
        <taxon>Alteribacter</taxon>
    </lineage>
</organism>
<keyword evidence="10" id="KW-1185">Reference proteome</keyword>
<evidence type="ECO:0000256" key="3">
    <source>
        <dbReference type="ARBA" id="ARBA00022801"/>
    </source>
</evidence>
<dbReference type="OrthoDB" id="9808166at2"/>
<sequence>MNKTTLQQLDYNRILNTAASFAHTERAKRTILASEPKTVKKQIAHMLEEVREAVRILEISSSIPLHAIDEITTYIEQAKKGLFLQPAQLQRVLSFLEHCRKLKTFMKDKVSVAPNVANYVHAIGDLRDVEEEIGRCLRNGRIDDHASPELADLRRHLRIRQTEVKEKAEAMCSSKKLSAYLQDPMVVEKNGRYTIPVKKQYRSKVNGTIVDTSASGATVFMEPREVAMLYEELQILAAEEQQEVERILYTLTALVHEKEQDLNVAMETVHHYDVIFAKAKYGRSIDGIVPDLNEDFRIHLDEARHPLLGEQAVPLTLPFGNGDRTLIITGPNTGGKTVTLKTAGLLTLMAQTGLLVPAGKSTSLHVFRHVFVDIGDGQSIEQNLSTFSSRMTNIIRILEEADANSLVLVDELGSGTDPNEGMALAQVIIEQLFAKGTITLATTHYRELKAMADQTEGIMNGSMAFNVETLQPTYRLVLGETGNSQAFEIAYKLGLHPQLITRAHKLSGSPAEPIGIPANLPQAKKRKYERQLSIDKYTDQRRQKKKQTAIPQFSQGDNVTVSPDRSVGIVYKGPDETGHYIVQIKGEKQRINHKRLKLHIPASELYPPDYDFDIIFKSVEYRKTKRVVERKYEEGLILREEE</sequence>
<dbReference type="FunFam" id="3.40.50.300:FF:000830">
    <property type="entry name" value="Endonuclease MutS2"/>
    <property type="match status" value="1"/>
</dbReference>
<dbReference type="SUPFAM" id="SSF52540">
    <property type="entry name" value="P-loop containing nucleoside triphosphate hydrolases"/>
    <property type="match status" value="1"/>
</dbReference>
<comment type="caution">
    <text evidence="9">The sequence shown here is derived from an EMBL/GenBank/DDBJ whole genome shotgun (WGS) entry which is preliminary data.</text>
</comment>
<dbReference type="SUPFAM" id="SSF48334">
    <property type="entry name" value="DNA repair protein MutS, domain III"/>
    <property type="match status" value="1"/>
</dbReference>
<dbReference type="GO" id="GO:0045910">
    <property type="term" value="P:negative regulation of DNA recombination"/>
    <property type="evidence" value="ECO:0007669"/>
    <property type="project" value="InterPro"/>
</dbReference>
<dbReference type="Gene3D" id="3.40.50.300">
    <property type="entry name" value="P-loop containing nucleotide triphosphate hydrolases"/>
    <property type="match status" value="1"/>
</dbReference>
<evidence type="ECO:0000256" key="7">
    <source>
        <dbReference type="SAM" id="MobiDB-lite"/>
    </source>
</evidence>
<dbReference type="PANTHER" id="PTHR48466:SF2">
    <property type="entry name" value="OS10G0509000 PROTEIN"/>
    <property type="match status" value="1"/>
</dbReference>
<dbReference type="GO" id="GO:0140664">
    <property type="term" value="F:ATP-dependent DNA damage sensor activity"/>
    <property type="evidence" value="ECO:0007669"/>
    <property type="project" value="InterPro"/>
</dbReference>
<evidence type="ECO:0000313" key="10">
    <source>
        <dbReference type="Proteomes" id="UP000248066"/>
    </source>
</evidence>
<protein>
    <submittedName>
        <fullName evidence="9">DNA mismatch repair protein</fullName>
    </submittedName>
</protein>
<keyword evidence="2" id="KW-0547">Nucleotide-binding</keyword>
<dbReference type="InterPro" id="IPR000432">
    <property type="entry name" value="DNA_mismatch_repair_MutS_C"/>
</dbReference>
<dbReference type="Proteomes" id="UP000248066">
    <property type="component" value="Unassembled WGS sequence"/>
</dbReference>
<dbReference type="InterPro" id="IPR045076">
    <property type="entry name" value="MutS"/>
</dbReference>
<feature type="domain" description="DNA mismatch repair proteins mutS family" evidence="8">
    <location>
        <begin position="405"/>
        <end position="421"/>
    </location>
</feature>
<dbReference type="PIRSF" id="PIRSF005814">
    <property type="entry name" value="MutS_YshD"/>
    <property type="match status" value="1"/>
</dbReference>
<evidence type="ECO:0000256" key="6">
    <source>
        <dbReference type="ARBA" id="ARBA00023125"/>
    </source>
</evidence>
<accession>A0A2W0H4J2</accession>
<feature type="compositionally biased region" description="Polar residues" evidence="7">
    <location>
        <begin position="549"/>
        <end position="561"/>
    </location>
</feature>
<keyword evidence="6" id="KW-0238">DNA-binding</keyword>
<dbReference type="InterPro" id="IPR036187">
    <property type="entry name" value="DNA_mismatch_repair_MutS_sf"/>
</dbReference>
<dbReference type="GO" id="GO:0019843">
    <property type="term" value="F:rRNA binding"/>
    <property type="evidence" value="ECO:0007669"/>
    <property type="project" value="UniProtKB-KW"/>
</dbReference>
<evidence type="ECO:0000256" key="5">
    <source>
        <dbReference type="ARBA" id="ARBA00022884"/>
    </source>
</evidence>
<keyword evidence="4" id="KW-0067">ATP-binding</keyword>
<proteinExistence type="predicted"/>
<dbReference type="EMBL" id="PDOF01000002">
    <property type="protein sequence ID" value="PYZ96753.1"/>
    <property type="molecule type" value="Genomic_DNA"/>
</dbReference>
<evidence type="ECO:0000256" key="1">
    <source>
        <dbReference type="ARBA" id="ARBA00022730"/>
    </source>
</evidence>
<dbReference type="GO" id="GO:0006298">
    <property type="term" value="P:mismatch repair"/>
    <property type="evidence" value="ECO:0007669"/>
    <property type="project" value="InterPro"/>
</dbReference>